<evidence type="ECO:0000313" key="9">
    <source>
        <dbReference type="EMBL" id="AAP85816.1"/>
    </source>
</evidence>
<dbReference type="PATRIC" id="fig|381666.6.peg.43"/>
<dbReference type="GO" id="GO:0015099">
    <property type="term" value="F:nickel cation transmembrane transporter activity"/>
    <property type="evidence" value="ECO:0007669"/>
    <property type="project" value="UniProtKB-UniRule"/>
</dbReference>
<geneLocation type="plasmid" evidence="10">
    <name>pHG1</name>
</geneLocation>
<dbReference type="OrthoDB" id="9776706at2"/>
<keyword evidence="3 8" id="KW-0813">Transport</keyword>
<feature type="transmembrane region" description="Helical" evidence="8">
    <location>
        <begin position="270"/>
        <end position="296"/>
    </location>
</feature>
<comment type="similarity">
    <text evidence="2 8">Belongs to the NiCoT transporter (TC 2.A.52) family.</text>
</comment>
<dbReference type="Proteomes" id="UP000008210">
    <property type="component" value="Plasmid megaplasmid pHG1"/>
</dbReference>
<dbReference type="EMBL" id="CP039289">
    <property type="protein sequence ID" value="QCC05331.1"/>
    <property type="molecule type" value="Genomic_DNA"/>
</dbReference>
<dbReference type="HOGENOM" id="CLU_036094_2_0_4"/>
<dbReference type="InterPro" id="IPR004688">
    <property type="entry name" value="Ni/Co_transpt"/>
</dbReference>
<evidence type="ECO:0000256" key="8">
    <source>
        <dbReference type="RuleBase" id="RU362101"/>
    </source>
</evidence>
<dbReference type="RefSeq" id="WP_011153985.1">
    <property type="nucleotide sequence ID" value="NC_005241.1"/>
</dbReference>
<dbReference type="PANTHER" id="PTHR31611:SF0">
    <property type="entry name" value="HIGH-AFFINITY NICKEL TRANSPORT PROTEIN NIC1"/>
    <property type="match status" value="1"/>
</dbReference>
<feature type="transmembrane region" description="Helical" evidence="8">
    <location>
        <begin position="23"/>
        <end position="42"/>
    </location>
</feature>
<dbReference type="Proteomes" id="UP000296079">
    <property type="component" value="Plasmid pHG1"/>
</dbReference>
<keyword evidence="5 8" id="KW-0812">Transmembrane</keyword>
<dbReference type="eggNOG" id="COG3376">
    <property type="taxonomic scope" value="Bacteria"/>
</dbReference>
<feature type="transmembrane region" description="Helical" evidence="8">
    <location>
        <begin position="197"/>
        <end position="221"/>
    </location>
</feature>
<keyword evidence="7 8" id="KW-0472">Membrane</keyword>
<keyword evidence="9" id="KW-0614">Plasmid</keyword>
<dbReference type="Pfam" id="PF03824">
    <property type="entry name" value="NicO"/>
    <property type="match status" value="1"/>
</dbReference>
<evidence type="ECO:0000256" key="2">
    <source>
        <dbReference type="ARBA" id="ARBA00010892"/>
    </source>
</evidence>
<evidence type="ECO:0000256" key="1">
    <source>
        <dbReference type="ARBA" id="ARBA00004127"/>
    </source>
</evidence>
<evidence type="ECO:0000313" key="10">
    <source>
        <dbReference type="EMBL" id="QCC05331.1"/>
    </source>
</evidence>
<feature type="transmembrane region" description="Helical" evidence="8">
    <location>
        <begin position="87"/>
        <end position="113"/>
    </location>
</feature>
<evidence type="ECO:0000256" key="3">
    <source>
        <dbReference type="ARBA" id="ARBA00022448"/>
    </source>
</evidence>
<comment type="subcellular location">
    <subcellularLocation>
        <location evidence="8">Cell membrane</location>
        <topology evidence="8">Multi-pass membrane protein</topology>
    </subcellularLocation>
    <subcellularLocation>
        <location evidence="1">Endomembrane system</location>
        <topology evidence="1">Multi-pass membrane protein</topology>
    </subcellularLocation>
</comment>
<keyword evidence="6 8" id="KW-1133">Transmembrane helix</keyword>
<evidence type="ECO:0000256" key="4">
    <source>
        <dbReference type="ARBA" id="ARBA00022596"/>
    </source>
</evidence>
<name>Q7WXQ5_CUPNH</name>
<dbReference type="GO" id="GO:0012505">
    <property type="term" value="C:endomembrane system"/>
    <property type="evidence" value="ECO:0007669"/>
    <property type="project" value="UniProtKB-SubCell"/>
</dbReference>
<dbReference type="NCBIfam" id="TIGR00802">
    <property type="entry name" value="nico"/>
    <property type="match status" value="1"/>
</dbReference>
<protein>
    <recommendedName>
        <fullName evidence="8">Nickel/cobalt efflux system</fullName>
    </recommendedName>
</protein>
<feature type="transmembrane region" description="Helical" evidence="8">
    <location>
        <begin position="316"/>
        <end position="337"/>
    </location>
</feature>
<evidence type="ECO:0000313" key="11">
    <source>
        <dbReference type="Proteomes" id="UP000008210"/>
    </source>
</evidence>
<evidence type="ECO:0000256" key="6">
    <source>
        <dbReference type="ARBA" id="ARBA00022989"/>
    </source>
</evidence>
<reference evidence="9 11" key="1">
    <citation type="journal article" date="2003" name="J. Mol. Biol.">
        <title>Complete nucleotide sequence of pHG1: a Ralstonia eutropha H16 megaplasmid encoding key enzymes of H(2)-based lithoautotrophy and anaerobiosis.</title>
        <authorList>
            <person name="Schwartz E."/>
            <person name="Henne A."/>
            <person name="Cramm R."/>
            <person name="Eitinger T."/>
            <person name="Friedrich B."/>
            <person name="Gottschalk G."/>
        </authorList>
    </citation>
    <scope>NUCLEOTIDE SEQUENCE [LARGE SCALE GENOMIC DNA]</scope>
    <source>
        <strain evidence="11">ATCC 17699 / DSM 428 / KCTC 22496 / NCIMB 10442 / H16 / Stanier 337</strain>
        <strain evidence="9">H16</strain>
        <plasmid evidence="9 11">megaplasmid pHG1</plasmid>
    </source>
</reference>
<keyword evidence="4" id="KW-0533">Nickel</keyword>
<reference evidence="10 12" key="2">
    <citation type="submission" date="2019-04" db="EMBL/GenBank/DDBJ databases">
        <title>Long-read de novo sequencing of Cupriavidus necator H16.</title>
        <authorList>
            <person name="Little G.T."/>
            <person name="Ehsaan M."/>
            <person name="Arenas-Lopez C."/>
            <person name="Jawed K."/>
            <person name="Winzer K."/>
            <person name="Kovacs K."/>
            <person name="Malys N."/>
            <person name="Minton N.P."/>
        </authorList>
    </citation>
    <scope>NUCLEOTIDE SEQUENCE [LARGE SCALE GENOMIC DNA]</scope>
    <source>
        <strain evidence="10 12">H16</strain>
        <plasmid evidence="10">pHG1</plasmid>
        <plasmid evidence="12">phg1</plasmid>
    </source>
</reference>
<dbReference type="AlphaFoldDB" id="Q7WXQ5"/>
<dbReference type="InterPro" id="IPR011541">
    <property type="entry name" value="Ni/Co_transpt_high_affinity"/>
</dbReference>
<accession>Q7WXQ5</accession>
<sequence>MRPILSCLLDDSQVDARSRTRDIYAVLLAVNVGAWGLAIFAFHRNPMLLGTALLAYTLGLRHAVDTDHLAAIDNVARKLMQEHKTPLAVGFMFSLGHSTVVLFGSIAIVMAASALHQRTGPFREIGGMIGIGVSAGFLIAIALMNLVVLRSLCRTWWQLHTGKAGAAEEPDRLLNGRGLLARLYRPMFRMVTRSWHMYPLGLLFGLGFDTATEIGLLGIAATEASKDLPLASILLFPLLFAAGMALVDTTDGILMLGAYGWALDQPVRKLYYNMSVTFLSVIIAIVVGVVQVTGVAARLESGSAFWLQLGKANDEFGLAGLVIMGTFILVWSMSALAHKLQPAD</sequence>
<organism evidence="9 11">
    <name type="scientific">Cupriavidus necator (strain ATCC 17699 / DSM 428 / KCTC 22496 / NCIMB 10442 / H16 / Stanier 337)</name>
    <name type="common">Ralstonia eutropha</name>
    <dbReference type="NCBI Taxonomy" id="381666"/>
    <lineage>
        <taxon>Bacteria</taxon>
        <taxon>Pseudomonadati</taxon>
        <taxon>Pseudomonadota</taxon>
        <taxon>Betaproteobacteria</taxon>
        <taxon>Burkholderiales</taxon>
        <taxon>Burkholderiaceae</taxon>
        <taxon>Cupriavidus</taxon>
    </lineage>
</organism>
<proteinExistence type="inferred from homology"/>
<dbReference type="GO" id="GO:0005886">
    <property type="term" value="C:plasma membrane"/>
    <property type="evidence" value="ECO:0007669"/>
    <property type="project" value="UniProtKB-SubCell"/>
</dbReference>
<keyword evidence="11" id="KW-1185">Reference proteome</keyword>
<evidence type="ECO:0000256" key="7">
    <source>
        <dbReference type="ARBA" id="ARBA00023136"/>
    </source>
</evidence>
<dbReference type="PANTHER" id="PTHR31611">
    <property type="entry name" value="HIGH-AFFINITY NICKEL TRANSPORT PROTEIN NIC1"/>
    <property type="match status" value="1"/>
</dbReference>
<gene>
    <name evidence="9" type="primary">hoxN2</name>
    <name evidence="9" type="ordered locus">PHG063</name>
    <name evidence="10" type="ORF">E6A55_32490</name>
</gene>
<dbReference type="EMBL" id="AY305378">
    <property type="protein sequence ID" value="AAP85816.1"/>
    <property type="molecule type" value="Genomic_DNA"/>
</dbReference>
<feature type="transmembrane region" description="Helical" evidence="8">
    <location>
        <begin position="233"/>
        <end position="258"/>
    </location>
</feature>
<evidence type="ECO:0000256" key="5">
    <source>
        <dbReference type="ARBA" id="ARBA00022692"/>
    </source>
</evidence>
<evidence type="ECO:0000313" key="12">
    <source>
        <dbReference type="Proteomes" id="UP000296079"/>
    </source>
</evidence>
<feature type="transmembrane region" description="Helical" evidence="8">
    <location>
        <begin position="125"/>
        <end position="149"/>
    </location>
</feature>
<geneLocation type="plasmid" evidence="9 11">
    <name>megaplasmid pHG1</name>
</geneLocation>
<dbReference type="KEGG" id="reh:PHG063"/>
<geneLocation type="plasmid" evidence="12">
    <name>phg1</name>
</geneLocation>